<dbReference type="PANTHER" id="PTHR11908">
    <property type="entry name" value="XANTHINE DEHYDROGENASE"/>
    <property type="match status" value="1"/>
</dbReference>
<dbReference type="SUPFAM" id="SSF56003">
    <property type="entry name" value="Molybdenum cofactor-binding domain"/>
    <property type="match status" value="1"/>
</dbReference>
<proteinExistence type="predicted"/>
<protein>
    <recommendedName>
        <fullName evidence="4">Aldehyde oxidase/xanthine dehydrogenase second molybdopterin binding domain-containing protein</fullName>
    </recommendedName>
</protein>
<keyword evidence="1" id="KW-0500">Molybdenum</keyword>
<evidence type="ECO:0008006" key="4">
    <source>
        <dbReference type="Google" id="ProtNLM"/>
    </source>
</evidence>
<keyword evidence="3" id="KW-1185">Reference proteome</keyword>
<dbReference type="GO" id="GO:0016491">
    <property type="term" value="F:oxidoreductase activity"/>
    <property type="evidence" value="ECO:0007669"/>
    <property type="project" value="InterPro"/>
</dbReference>
<gene>
    <name evidence="2" type="ORF">KFE25_010398</name>
</gene>
<dbReference type="PANTHER" id="PTHR11908:SF132">
    <property type="entry name" value="ALDEHYDE OXIDASE 1-RELATED"/>
    <property type="match status" value="1"/>
</dbReference>
<dbReference type="AlphaFoldDB" id="A0A8J5X9Y1"/>
<reference evidence="2" key="1">
    <citation type="submission" date="2021-05" db="EMBL/GenBank/DDBJ databases">
        <title>The genome of the haptophyte Pavlova lutheri (Diacronema luteri, Pavlovales) - a model for lipid biosynthesis in eukaryotic algae.</title>
        <authorList>
            <person name="Hulatt C.J."/>
            <person name="Posewitz M.C."/>
        </authorList>
    </citation>
    <scope>NUCLEOTIDE SEQUENCE</scope>
    <source>
        <strain evidence="2">NIVA-4/92</strain>
    </source>
</reference>
<evidence type="ECO:0000313" key="3">
    <source>
        <dbReference type="Proteomes" id="UP000751190"/>
    </source>
</evidence>
<dbReference type="InterPro" id="IPR016208">
    <property type="entry name" value="Ald_Oxase/xanthine_DH-like"/>
</dbReference>
<organism evidence="2 3">
    <name type="scientific">Diacronema lutheri</name>
    <name type="common">Unicellular marine alga</name>
    <name type="synonym">Monochrysis lutheri</name>
    <dbReference type="NCBI Taxonomy" id="2081491"/>
    <lineage>
        <taxon>Eukaryota</taxon>
        <taxon>Haptista</taxon>
        <taxon>Haptophyta</taxon>
        <taxon>Pavlovophyceae</taxon>
        <taxon>Pavlovales</taxon>
        <taxon>Pavlovaceae</taxon>
        <taxon>Diacronema</taxon>
    </lineage>
</organism>
<name>A0A8J5X9Y1_DIALT</name>
<dbReference type="EMBL" id="JAGTXO010000020">
    <property type="protein sequence ID" value="KAG8462573.1"/>
    <property type="molecule type" value="Genomic_DNA"/>
</dbReference>
<comment type="caution">
    <text evidence="2">The sequence shown here is derived from an EMBL/GenBank/DDBJ whole genome shotgun (WGS) entry which is preliminary data.</text>
</comment>
<dbReference type="InterPro" id="IPR037165">
    <property type="entry name" value="AldOxase/xan_DH_Mopterin-bd_sf"/>
</dbReference>
<sequence>MTERLEWDGDAGGALATAGSWEYKPPGATDMPVELNVSFLERAPNARGVFGSKAVGEPAILGSACVLSALRHAVRAVRDDEPHARGVHEQLDAPVTPDALTAACDVDWRRFSF</sequence>
<dbReference type="Proteomes" id="UP000751190">
    <property type="component" value="Unassembled WGS sequence"/>
</dbReference>
<evidence type="ECO:0000256" key="1">
    <source>
        <dbReference type="ARBA" id="ARBA00022505"/>
    </source>
</evidence>
<dbReference type="GO" id="GO:0005506">
    <property type="term" value="F:iron ion binding"/>
    <property type="evidence" value="ECO:0007669"/>
    <property type="project" value="InterPro"/>
</dbReference>
<accession>A0A8J5X9Y1</accession>
<dbReference type="Gene3D" id="3.30.365.10">
    <property type="entry name" value="Aldehyde oxidase/xanthine dehydrogenase, molybdopterin binding domain"/>
    <property type="match status" value="1"/>
</dbReference>
<evidence type="ECO:0000313" key="2">
    <source>
        <dbReference type="EMBL" id="KAG8462573.1"/>
    </source>
</evidence>
<dbReference type="OrthoDB" id="8300278at2759"/>